<dbReference type="InterPro" id="IPR011051">
    <property type="entry name" value="RmlC_Cupin_sf"/>
</dbReference>
<dbReference type="Proteomes" id="UP000266720">
    <property type="component" value="Chromosome"/>
</dbReference>
<dbReference type="InterPro" id="IPR014710">
    <property type="entry name" value="RmlC-like_jellyroll"/>
</dbReference>
<dbReference type="SUPFAM" id="SSF51182">
    <property type="entry name" value="RmlC-like cupins"/>
    <property type="match status" value="1"/>
</dbReference>
<feature type="compositionally biased region" description="Basic and acidic residues" evidence="2">
    <location>
        <begin position="157"/>
        <end position="166"/>
    </location>
</feature>
<dbReference type="AlphaFoldDB" id="A0A3G1A8J5"/>
<dbReference type="KEGG" id="tcb:TCARB_0675"/>
<evidence type="ECO:0000256" key="2">
    <source>
        <dbReference type="SAM" id="MobiDB-lite"/>
    </source>
</evidence>
<keyword evidence="4" id="KW-0413">Isomerase</keyword>
<dbReference type="PANTHER" id="PTHR21047:SF2">
    <property type="entry name" value="THYMIDINE DIPHOSPHO-4-KETO-RHAMNOSE 3,5-EPIMERASE"/>
    <property type="match status" value="1"/>
</dbReference>
<name>A0A3G1A8J5_9CREN</name>
<dbReference type="GO" id="GO:0005829">
    <property type="term" value="C:cytosol"/>
    <property type="evidence" value="ECO:0007669"/>
    <property type="project" value="TreeGrafter"/>
</dbReference>
<protein>
    <submittedName>
        <fullName evidence="4">dTDP-4-dehydrorhamnose 3,5-epimerase</fullName>
        <ecNumber evidence="4">5.1.3.13</ecNumber>
    </submittedName>
</protein>
<dbReference type="Pfam" id="PF14667">
    <property type="entry name" value="Polysacc_synt_C"/>
    <property type="match status" value="1"/>
</dbReference>
<reference evidence="5" key="1">
    <citation type="book" date="2010" name="EXTREMOPHILES" publisher="0:0-0">
        <title>Complete genome sequences of ten hyperthermophilic archaea reveal their metabolic capabilities and possible ecological roles.</title>
        <editorList>
            <person name="?"/>
        </editorList>
        <authorList>
            <person name="Ravin N.V."/>
            <person name="Mardanov A.V."/>
            <person name="Bonch-Osmolovskaya E.A."/>
            <person name="Skryabin K.G."/>
        </authorList>
    </citation>
    <scope>NUCLEOTIDE SEQUENCE [LARGE SCALE GENOMIC DNA]</scope>
    <source>
        <strain evidence="5">1505</strain>
    </source>
</reference>
<proteinExistence type="predicted"/>
<dbReference type="GO" id="GO:0019305">
    <property type="term" value="P:dTDP-rhamnose biosynthetic process"/>
    <property type="evidence" value="ECO:0007669"/>
    <property type="project" value="TreeGrafter"/>
</dbReference>
<dbReference type="PANTHER" id="PTHR21047">
    <property type="entry name" value="DTDP-6-DEOXY-D-GLUCOSE-3,5 EPIMERASE"/>
    <property type="match status" value="1"/>
</dbReference>
<feature type="domain" description="Capsular polysaccharide assembling protein CapF C-terminal" evidence="3">
    <location>
        <begin position="23"/>
        <end position="139"/>
    </location>
</feature>
<dbReference type="Gene3D" id="2.60.120.10">
    <property type="entry name" value="Jelly Rolls"/>
    <property type="match status" value="1"/>
</dbReference>
<evidence type="ECO:0000256" key="1">
    <source>
        <dbReference type="PIRSR" id="PIRSR600888-3"/>
    </source>
</evidence>
<sequence>MALKNVRELALPGAKLAELERFVDERGLFHELIRADWDQLLGDDKLLQANLSVTFPGIVRAWHRHLRGQVDYFFVARGYAKICAYDDTTQALLEVVLSGDKPQILRIPGHYWHGFKAIGQEPVYLIYFVNKLYDYQNPDEERRPWNDPQIVPNTINGKKDDPRTGKPWDWFHPPHK</sequence>
<dbReference type="InterPro" id="IPR000888">
    <property type="entry name" value="RmlC-like"/>
</dbReference>
<evidence type="ECO:0000259" key="3">
    <source>
        <dbReference type="Pfam" id="PF14667"/>
    </source>
</evidence>
<feature type="region of interest" description="Disordered" evidence="2">
    <location>
        <begin position="143"/>
        <end position="176"/>
    </location>
</feature>
<feature type="site" description="Participates in a stacking interaction with the thymidine ring of dTDP-4-oxo-6-deoxyglucose" evidence="1">
    <location>
        <position position="133"/>
    </location>
</feature>
<organism evidence="4 5">
    <name type="scientific">Thermofilum adornatum 1505</name>
    <dbReference type="NCBI Taxonomy" id="697581"/>
    <lineage>
        <taxon>Archaea</taxon>
        <taxon>Thermoproteota</taxon>
        <taxon>Thermoprotei</taxon>
        <taxon>Thermofilales</taxon>
        <taxon>Thermofilaceae</taxon>
        <taxon>Thermofilum</taxon>
    </lineage>
</organism>
<dbReference type="GeneID" id="25406117"/>
<dbReference type="GeneID" id="16574234"/>
<evidence type="ECO:0000313" key="4">
    <source>
        <dbReference type="EMBL" id="AJB41731.1"/>
    </source>
</evidence>
<evidence type="ECO:0000313" key="5">
    <source>
        <dbReference type="Proteomes" id="UP000266720"/>
    </source>
</evidence>
<dbReference type="STRING" id="697581.TCARB_0675"/>
<dbReference type="GO" id="GO:0008830">
    <property type="term" value="F:dTDP-4-dehydrorhamnose 3,5-epimerase activity"/>
    <property type="evidence" value="ECO:0007669"/>
    <property type="project" value="UniProtKB-EC"/>
</dbReference>
<dbReference type="GO" id="GO:0000271">
    <property type="term" value="P:polysaccharide biosynthetic process"/>
    <property type="evidence" value="ECO:0007669"/>
    <property type="project" value="TreeGrafter"/>
</dbReference>
<dbReference type="EC" id="5.1.3.13" evidence="4"/>
<accession>A0A3G1A8J5</accession>
<dbReference type="InterPro" id="IPR029303">
    <property type="entry name" value="CapF_C"/>
</dbReference>
<gene>
    <name evidence="4" type="ORF">TCARB_0675</name>
</gene>
<dbReference type="EMBL" id="CP007493">
    <property type="protein sequence ID" value="AJB41731.1"/>
    <property type="molecule type" value="Genomic_DNA"/>
</dbReference>
<dbReference type="RefSeq" id="WP_020963235.1">
    <property type="nucleotide sequence ID" value="NZ_CP007493.1"/>
</dbReference>